<dbReference type="Proteomes" id="UP001465976">
    <property type="component" value="Unassembled WGS sequence"/>
</dbReference>
<gene>
    <name evidence="2" type="ORF">V5O48_015911</name>
</gene>
<evidence type="ECO:0000313" key="3">
    <source>
        <dbReference type="Proteomes" id="UP001465976"/>
    </source>
</evidence>
<proteinExistence type="predicted"/>
<reference evidence="2 3" key="1">
    <citation type="submission" date="2024-02" db="EMBL/GenBank/DDBJ databases">
        <title>A draft genome for the cacao thread blight pathogen Marasmius crinis-equi.</title>
        <authorList>
            <person name="Cohen S.P."/>
            <person name="Baruah I.K."/>
            <person name="Amoako-Attah I."/>
            <person name="Bukari Y."/>
            <person name="Meinhardt L.W."/>
            <person name="Bailey B.A."/>
        </authorList>
    </citation>
    <scope>NUCLEOTIDE SEQUENCE [LARGE SCALE GENOMIC DNA]</scope>
    <source>
        <strain evidence="2 3">GH-76</strain>
    </source>
</reference>
<accession>A0ABR3ET63</accession>
<evidence type="ECO:0008006" key="4">
    <source>
        <dbReference type="Google" id="ProtNLM"/>
    </source>
</evidence>
<feature type="compositionally biased region" description="Polar residues" evidence="1">
    <location>
        <begin position="1"/>
        <end position="10"/>
    </location>
</feature>
<feature type="compositionally biased region" description="Polar residues" evidence="1">
    <location>
        <begin position="21"/>
        <end position="30"/>
    </location>
</feature>
<evidence type="ECO:0000313" key="2">
    <source>
        <dbReference type="EMBL" id="KAL0566105.1"/>
    </source>
</evidence>
<feature type="region of interest" description="Disordered" evidence="1">
    <location>
        <begin position="1"/>
        <end position="64"/>
    </location>
</feature>
<comment type="caution">
    <text evidence="2">The sequence shown here is derived from an EMBL/GenBank/DDBJ whole genome shotgun (WGS) entry which is preliminary data.</text>
</comment>
<sequence length="275" mass="30097">MAENRPSTPIASDDGVLVQPSVENTPSDSASPAAVETNLLAQPSDLVQPPGTTSPDPPRPSTPHILLVDFVAPSPLPPRSNHGWGDDDGSSPWKDPFTGTQRITSLTSREHIWSNNVENLFRWRPIDHNGVTDQHISHFSRTDIKKVLNPAGPVQPSPLDKLPNAIWARTQLVRILPEAQGTDMPGPTYDLSQLAARRAAHNAQVKAIKGKVLRNEAQCSEIRGKQQPLRDQLHALEKECGALEKENRVLADELGSLARVEKDLMDLEALALVYC</sequence>
<protein>
    <recommendedName>
        <fullName evidence="4">BZIP domain-containing protein</fullName>
    </recommendedName>
</protein>
<dbReference type="EMBL" id="JBAHYK010002008">
    <property type="protein sequence ID" value="KAL0566105.1"/>
    <property type="molecule type" value="Genomic_DNA"/>
</dbReference>
<keyword evidence="3" id="KW-1185">Reference proteome</keyword>
<evidence type="ECO:0000256" key="1">
    <source>
        <dbReference type="SAM" id="MobiDB-lite"/>
    </source>
</evidence>
<name>A0ABR3ET63_9AGAR</name>
<feature type="region of interest" description="Disordered" evidence="1">
    <location>
        <begin position="76"/>
        <end position="98"/>
    </location>
</feature>
<organism evidence="2 3">
    <name type="scientific">Marasmius crinis-equi</name>
    <dbReference type="NCBI Taxonomy" id="585013"/>
    <lineage>
        <taxon>Eukaryota</taxon>
        <taxon>Fungi</taxon>
        <taxon>Dikarya</taxon>
        <taxon>Basidiomycota</taxon>
        <taxon>Agaricomycotina</taxon>
        <taxon>Agaricomycetes</taxon>
        <taxon>Agaricomycetidae</taxon>
        <taxon>Agaricales</taxon>
        <taxon>Marasmiineae</taxon>
        <taxon>Marasmiaceae</taxon>
        <taxon>Marasmius</taxon>
    </lineage>
</organism>